<dbReference type="PANTHER" id="PTHR42918">
    <property type="entry name" value="LYSYL-TRNA SYNTHETASE"/>
    <property type="match status" value="1"/>
</dbReference>
<evidence type="ECO:0000256" key="9">
    <source>
        <dbReference type="ARBA" id="ARBA00048573"/>
    </source>
</evidence>
<dbReference type="FunFam" id="2.40.50.140:FF:000050">
    <property type="entry name" value="Lysine--tRNA ligase"/>
    <property type="match status" value="1"/>
</dbReference>
<dbReference type="CDD" id="cd04322">
    <property type="entry name" value="LysRS_N"/>
    <property type="match status" value="1"/>
</dbReference>
<dbReference type="GO" id="GO:0004824">
    <property type="term" value="F:lysine-tRNA ligase activity"/>
    <property type="evidence" value="ECO:0007669"/>
    <property type="project" value="UniProtKB-EC"/>
</dbReference>
<sequence length="240" mass="27493">MENSAEETVKSISDLSMQENANPSQFEPLSKNALKKLQKNTKKEEERRKKEELKASKQQYFENRLKALASQKEAGINPYPHKFFVSMPITEYIHKYGGLNNGDHLEDVQVSLAGRIMSKRSSSSKLFFYDLHGGEAKVQVMADARNSEFDEAEFSRFHVSVKRGDIVGITGFPGKLKEENSSIFPKSFVVLSHCLHMMPRQKAALVWRTPTESRHFPSWVLNFSFHLFDILITVIPLLDR</sequence>
<dbReference type="Pfam" id="PF01336">
    <property type="entry name" value="tRNA_anti-codon"/>
    <property type="match status" value="1"/>
</dbReference>
<keyword evidence="13" id="KW-1185">Reference proteome</keyword>
<organism evidence="12 13">
    <name type="scientific">Nepenthes gracilis</name>
    <name type="common">Slender pitcher plant</name>
    <dbReference type="NCBI Taxonomy" id="150966"/>
    <lineage>
        <taxon>Eukaryota</taxon>
        <taxon>Viridiplantae</taxon>
        <taxon>Streptophyta</taxon>
        <taxon>Embryophyta</taxon>
        <taxon>Tracheophyta</taxon>
        <taxon>Spermatophyta</taxon>
        <taxon>Magnoliopsida</taxon>
        <taxon>eudicotyledons</taxon>
        <taxon>Gunneridae</taxon>
        <taxon>Pentapetalae</taxon>
        <taxon>Caryophyllales</taxon>
        <taxon>Nepenthaceae</taxon>
        <taxon>Nepenthes</taxon>
    </lineage>
</organism>
<evidence type="ECO:0000256" key="10">
    <source>
        <dbReference type="SAM" id="MobiDB-lite"/>
    </source>
</evidence>
<dbReference type="AlphaFoldDB" id="A0AAD3XVZ6"/>
<evidence type="ECO:0000256" key="4">
    <source>
        <dbReference type="ARBA" id="ARBA00022741"/>
    </source>
</evidence>
<evidence type="ECO:0000256" key="1">
    <source>
        <dbReference type="ARBA" id="ARBA00008226"/>
    </source>
</evidence>
<evidence type="ECO:0000259" key="11">
    <source>
        <dbReference type="Pfam" id="PF01336"/>
    </source>
</evidence>
<feature type="compositionally biased region" description="Basic and acidic residues" evidence="10">
    <location>
        <begin position="41"/>
        <end position="54"/>
    </location>
</feature>
<gene>
    <name evidence="12" type="ORF">Nepgr_020052</name>
</gene>
<proteinExistence type="inferred from homology"/>
<feature type="region of interest" description="Disordered" evidence="10">
    <location>
        <begin position="1"/>
        <end position="54"/>
    </location>
</feature>
<dbReference type="GO" id="GO:0006430">
    <property type="term" value="P:lysyl-tRNA aminoacylation"/>
    <property type="evidence" value="ECO:0007669"/>
    <property type="project" value="TreeGrafter"/>
</dbReference>
<name>A0AAD3XVZ6_NEPGR</name>
<dbReference type="PANTHER" id="PTHR42918:SF9">
    <property type="entry name" value="LYSINE--TRNA LIGASE"/>
    <property type="match status" value="1"/>
</dbReference>
<comment type="similarity">
    <text evidence="1">Belongs to the class-II aminoacyl-tRNA synthetase family.</text>
</comment>
<dbReference type="GO" id="GO:0005524">
    <property type="term" value="F:ATP binding"/>
    <property type="evidence" value="ECO:0007669"/>
    <property type="project" value="UniProtKB-KW"/>
</dbReference>
<comment type="caution">
    <text evidence="12">The sequence shown here is derived from an EMBL/GenBank/DDBJ whole genome shotgun (WGS) entry which is preliminary data.</text>
</comment>
<dbReference type="GO" id="GO:0000049">
    <property type="term" value="F:tRNA binding"/>
    <property type="evidence" value="ECO:0007669"/>
    <property type="project" value="TreeGrafter"/>
</dbReference>
<dbReference type="EMBL" id="BSYO01000019">
    <property type="protein sequence ID" value="GMH18211.1"/>
    <property type="molecule type" value="Genomic_DNA"/>
</dbReference>
<dbReference type="InterPro" id="IPR012340">
    <property type="entry name" value="NA-bd_OB-fold"/>
</dbReference>
<keyword evidence="6" id="KW-0648">Protein biosynthesis</keyword>
<keyword evidence="7" id="KW-0030">Aminoacyl-tRNA synthetase</keyword>
<evidence type="ECO:0000256" key="2">
    <source>
        <dbReference type="ARBA" id="ARBA00013166"/>
    </source>
</evidence>
<feature type="compositionally biased region" description="Polar residues" evidence="10">
    <location>
        <begin position="10"/>
        <end position="27"/>
    </location>
</feature>
<reference evidence="12" key="1">
    <citation type="submission" date="2023-05" db="EMBL/GenBank/DDBJ databases">
        <title>Nepenthes gracilis genome sequencing.</title>
        <authorList>
            <person name="Fukushima K."/>
        </authorList>
    </citation>
    <scope>NUCLEOTIDE SEQUENCE</scope>
    <source>
        <strain evidence="12">SING2019-196</strain>
    </source>
</reference>
<dbReference type="Proteomes" id="UP001279734">
    <property type="component" value="Unassembled WGS sequence"/>
</dbReference>
<dbReference type="InterPro" id="IPR004365">
    <property type="entry name" value="NA-bd_OB_tRNA"/>
</dbReference>
<keyword evidence="5" id="KW-0067">ATP-binding</keyword>
<dbReference type="GO" id="GO:0005829">
    <property type="term" value="C:cytosol"/>
    <property type="evidence" value="ECO:0007669"/>
    <property type="project" value="TreeGrafter"/>
</dbReference>
<dbReference type="EC" id="6.1.1.6" evidence="2"/>
<dbReference type="InterPro" id="IPR044136">
    <property type="entry name" value="Lys-tRNA-ligase_II_N"/>
</dbReference>
<keyword evidence="3" id="KW-0436">Ligase</keyword>
<feature type="domain" description="OB" evidence="11">
    <location>
        <begin position="110"/>
        <end position="188"/>
    </location>
</feature>
<accession>A0AAD3XVZ6</accession>
<evidence type="ECO:0000256" key="7">
    <source>
        <dbReference type="ARBA" id="ARBA00023146"/>
    </source>
</evidence>
<dbReference type="Gene3D" id="2.40.50.140">
    <property type="entry name" value="Nucleic acid-binding proteins"/>
    <property type="match status" value="1"/>
</dbReference>
<evidence type="ECO:0000256" key="5">
    <source>
        <dbReference type="ARBA" id="ARBA00022840"/>
    </source>
</evidence>
<evidence type="ECO:0000313" key="13">
    <source>
        <dbReference type="Proteomes" id="UP001279734"/>
    </source>
</evidence>
<dbReference type="SUPFAM" id="SSF50249">
    <property type="entry name" value="Nucleic acid-binding proteins"/>
    <property type="match status" value="1"/>
</dbReference>
<evidence type="ECO:0000256" key="6">
    <source>
        <dbReference type="ARBA" id="ARBA00022917"/>
    </source>
</evidence>
<comment type="catalytic activity">
    <reaction evidence="9">
        <text>tRNA(Lys) + L-lysine + ATP = L-lysyl-tRNA(Lys) + AMP + diphosphate</text>
        <dbReference type="Rhea" id="RHEA:20792"/>
        <dbReference type="Rhea" id="RHEA-COMP:9696"/>
        <dbReference type="Rhea" id="RHEA-COMP:9697"/>
        <dbReference type="ChEBI" id="CHEBI:30616"/>
        <dbReference type="ChEBI" id="CHEBI:32551"/>
        <dbReference type="ChEBI" id="CHEBI:33019"/>
        <dbReference type="ChEBI" id="CHEBI:78442"/>
        <dbReference type="ChEBI" id="CHEBI:78529"/>
        <dbReference type="ChEBI" id="CHEBI:456215"/>
        <dbReference type="EC" id="6.1.1.6"/>
    </reaction>
</comment>
<evidence type="ECO:0000256" key="3">
    <source>
        <dbReference type="ARBA" id="ARBA00022598"/>
    </source>
</evidence>
<keyword evidence="4" id="KW-0547">Nucleotide-binding</keyword>
<evidence type="ECO:0000256" key="8">
    <source>
        <dbReference type="ARBA" id="ARBA00030563"/>
    </source>
</evidence>
<evidence type="ECO:0000313" key="12">
    <source>
        <dbReference type="EMBL" id="GMH18211.1"/>
    </source>
</evidence>
<protein>
    <recommendedName>
        <fullName evidence="2">lysine--tRNA ligase</fullName>
        <ecNumber evidence="2">6.1.1.6</ecNumber>
    </recommendedName>
    <alternativeName>
        <fullName evidence="8">Lysyl-tRNA synthetase</fullName>
    </alternativeName>
</protein>